<dbReference type="GO" id="GO:0008236">
    <property type="term" value="F:serine-type peptidase activity"/>
    <property type="evidence" value="ECO:0007669"/>
    <property type="project" value="InterPro"/>
</dbReference>
<dbReference type="Pfam" id="PF03572">
    <property type="entry name" value="Peptidase_S41"/>
    <property type="match status" value="1"/>
</dbReference>
<reference evidence="4 5" key="1">
    <citation type="submission" date="2020-05" db="EMBL/GenBank/DDBJ databases">
        <title>Parvularcula mediterraneae sp. nov., isolated from polypropylene straw from shallow seawater of the seashore of Laganas in Zakynthos island, Greece.</title>
        <authorList>
            <person name="Szabo I."/>
            <person name="Al-Omari J."/>
            <person name="Rado J."/>
            <person name="Szerdahelyi G.S."/>
        </authorList>
    </citation>
    <scope>NUCLEOTIDE SEQUENCE [LARGE SCALE GENOMIC DNA]</scope>
    <source>
        <strain evidence="4 5">ZS-1/3</strain>
    </source>
</reference>
<dbReference type="AlphaFoldDB" id="A0A7Y3W450"/>
<gene>
    <name evidence="4" type="ORF">HK107_03590</name>
</gene>
<evidence type="ECO:0000256" key="2">
    <source>
        <dbReference type="SAM" id="SignalP"/>
    </source>
</evidence>
<evidence type="ECO:0000259" key="3">
    <source>
        <dbReference type="PROSITE" id="PS50106"/>
    </source>
</evidence>
<dbReference type="Gene3D" id="2.30.42.10">
    <property type="match status" value="1"/>
</dbReference>
<dbReference type="SMART" id="SM00245">
    <property type="entry name" value="TSPc"/>
    <property type="match status" value="1"/>
</dbReference>
<keyword evidence="2" id="KW-0732">Signal</keyword>
<comment type="caution">
    <text evidence="4">The sequence shown here is derived from an EMBL/GenBank/DDBJ whole genome shotgun (WGS) entry which is preliminary data.</text>
</comment>
<dbReference type="SUPFAM" id="SSF50156">
    <property type="entry name" value="PDZ domain-like"/>
    <property type="match status" value="1"/>
</dbReference>
<dbReference type="GO" id="GO:0007165">
    <property type="term" value="P:signal transduction"/>
    <property type="evidence" value="ECO:0007669"/>
    <property type="project" value="TreeGrafter"/>
</dbReference>
<dbReference type="InterPro" id="IPR001478">
    <property type="entry name" value="PDZ"/>
</dbReference>
<dbReference type="GO" id="GO:0004175">
    <property type="term" value="F:endopeptidase activity"/>
    <property type="evidence" value="ECO:0007669"/>
    <property type="project" value="TreeGrafter"/>
</dbReference>
<dbReference type="InterPro" id="IPR005151">
    <property type="entry name" value="Tail-specific_protease"/>
</dbReference>
<dbReference type="GO" id="GO:0030288">
    <property type="term" value="C:outer membrane-bounded periplasmic space"/>
    <property type="evidence" value="ECO:0007669"/>
    <property type="project" value="TreeGrafter"/>
</dbReference>
<keyword evidence="5" id="KW-1185">Reference proteome</keyword>
<dbReference type="EMBL" id="JABFCX010000002">
    <property type="protein sequence ID" value="NNU15410.1"/>
    <property type="molecule type" value="Genomic_DNA"/>
</dbReference>
<feature type="chain" id="PRO_5030763077" evidence="2">
    <location>
        <begin position="20"/>
        <end position="553"/>
    </location>
</feature>
<dbReference type="PROSITE" id="PS50106">
    <property type="entry name" value="PDZ"/>
    <property type="match status" value="1"/>
</dbReference>
<feature type="signal peptide" evidence="2">
    <location>
        <begin position="1"/>
        <end position="19"/>
    </location>
</feature>
<dbReference type="GO" id="GO:0006508">
    <property type="term" value="P:proteolysis"/>
    <property type="evidence" value="ECO:0007669"/>
    <property type="project" value="InterPro"/>
</dbReference>
<protein>
    <submittedName>
        <fullName evidence="4">Peptidase</fullName>
    </submittedName>
</protein>
<dbReference type="PANTHER" id="PTHR32060">
    <property type="entry name" value="TAIL-SPECIFIC PROTEASE"/>
    <property type="match status" value="1"/>
</dbReference>
<evidence type="ECO:0000256" key="1">
    <source>
        <dbReference type="SAM" id="MobiDB-lite"/>
    </source>
</evidence>
<name>A0A7Y3W450_9PROT</name>
<dbReference type="InterPro" id="IPR036034">
    <property type="entry name" value="PDZ_sf"/>
</dbReference>
<evidence type="ECO:0000313" key="4">
    <source>
        <dbReference type="EMBL" id="NNU15410.1"/>
    </source>
</evidence>
<dbReference type="RefSeq" id="WP_173196863.1">
    <property type="nucleotide sequence ID" value="NZ_JABFCX010000002.1"/>
</dbReference>
<accession>A0A7Y3W450</accession>
<dbReference type="InterPro" id="IPR029045">
    <property type="entry name" value="ClpP/crotonase-like_dom_sf"/>
</dbReference>
<dbReference type="SUPFAM" id="SSF52096">
    <property type="entry name" value="ClpP/crotonase"/>
    <property type="match status" value="1"/>
</dbReference>
<feature type="domain" description="PDZ" evidence="3">
    <location>
        <begin position="153"/>
        <end position="219"/>
    </location>
</feature>
<dbReference type="PANTHER" id="PTHR32060:SF30">
    <property type="entry name" value="CARBOXY-TERMINAL PROCESSING PROTEASE CTPA"/>
    <property type="match status" value="1"/>
</dbReference>
<dbReference type="Proteomes" id="UP000536835">
    <property type="component" value="Unassembled WGS sequence"/>
</dbReference>
<sequence length="553" mass="58764">MNFVSTGRRIALVSLVALTAACGGGGGGGGGGGSVVTPPPTGGGGSGGGSTDPVWVQGTYEAASTFDQRCENPRSGVDIEGNAFPDVQGSTTIENFWLRSWTNETYLWNDEVTDRNPASFDNRVEYFNLLRTTAVTSSGEDKDDFHFSQSTEDFLASRNSAGTASYGFSLAALRSSPPRDFRIRYVDPDTPASEEVSGQQQFLRGTRILSVDGEDLVNGSDTATLNAGLFPSTAGETHTFEVQDEGSSTPRTVTIVSEDLARKPVIETQVIDRPGGEKVGYIVFNTFSPFASEEEIVNAIQTLATAGVDDLVLDLRYNGGGLLAVASQLSYMLAGPTFTDGKYFEVLQFNDDAGAFNPVTGERNDPVPFYETTLGFSTTSGQPLPRLDLNRVFILSTGGTCSASEAVVNGLRGIDFEVVLIGDITCGKPYGFYPTDNCGETYYTIQFAGVNFKGFGDYADGFVPEDNSFSFGARLPGCTVADDLAFALGDTSEPLLAAALTYRETGSCPVTTTTSTAFSTQSFEAPVKGQDIQVPVDLMSVNRDMRLPNGDAL</sequence>
<proteinExistence type="predicted"/>
<evidence type="ECO:0000313" key="5">
    <source>
        <dbReference type="Proteomes" id="UP000536835"/>
    </source>
</evidence>
<organism evidence="4 5">
    <name type="scientific">Parvularcula mediterranea</name>
    <dbReference type="NCBI Taxonomy" id="2732508"/>
    <lineage>
        <taxon>Bacteria</taxon>
        <taxon>Pseudomonadati</taxon>
        <taxon>Pseudomonadota</taxon>
        <taxon>Alphaproteobacteria</taxon>
        <taxon>Parvularculales</taxon>
        <taxon>Parvularculaceae</taxon>
        <taxon>Parvularcula</taxon>
    </lineage>
</organism>
<feature type="region of interest" description="Disordered" evidence="1">
    <location>
        <begin position="26"/>
        <end position="51"/>
    </location>
</feature>
<dbReference type="Gene3D" id="3.30.750.170">
    <property type="match status" value="1"/>
</dbReference>
<dbReference type="Gene3D" id="3.90.226.10">
    <property type="entry name" value="2-enoyl-CoA Hydratase, Chain A, domain 1"/>
    <property type="match status" value="1"/>
</dbReference>